<dbReference type="EMBL" id="CABVLI010000041">
    <property type="protein sequence ID" value="VVT19675.1"/>
    <property type="molecule type" value="Genomic_DNA"/>
</dbReference>
<evidence type="ECO:0000313" key="2">
    <source>
        <dbReference type="Proteomes" id="UP000326857"/>
    </source>
</evidence>
<reference evidence="1 2" key="1">
    <citation type="submission" date="2019-09" db="EMBL/GenBank/DDBJ databases">
        <authorList>
            <person name="Dittami M. S."/>
        </authorList>
    </citation>
    <scope>NUCLEOTIDE SEQUENCE [LARGE SCALE GENOMIC DNA]</scope>
    <source>
        <strain evidence="1">SPHINGO391</strain>
    </source>
</reference>
<sequence length="45" mass="4395">MLSAVLKPAVSGRARTATVAGTIPATLAVRATSLCGAAVPACQEL</sequence>
<gene>
    <name evidence="1" type="ORF">SPHINGO391_460134</name>
</gene>
<proteinExistence type="predicted"/>
<organism evidence="1 2">
    <name type="scientific">Sphingomonas aurantiaca</name>
    <dbReference type="NCBI Taxonomy" id="185949"/>
    <lineage>
        <taxon>Bacteria</taxon>
        <taxon>Pseudomonadati</taxon>
        <taxon>Pseudomonadota</taxon>
        <taxon>Alphaproteobacteria</taxon>
        <taxon>Sphingomonadales</taxon>
        <taxon>Sphingomonadaceae</taxon>
        <taxon>Sphingomonas</taxon>
    </lineage>
</organism>
<dbReference type="AlphaFoldDB" id="A0A5E7ZRF1"/>
<accession>A0A5E7ZRF1</accession>
<evidence type="ECO:0000313" key="1">
    <source>
        <dbReference type="EMBL" id="VVT19675.1"/>
    </source>
</evidence>
<dbReference type="Proteomes" id="UP000326857">
    <property type="component" value="Unassembled WGS sequence"/>
</dbReference>
<name>A0A5E7ZRF1_9SPHN</name>
<protein>
    <submittedName>
        <fullName evidence="1">Uncharacterized protein</fullName>
    </submittedName>
</protein>